<reference evidence="1 2" key="2">
    <citation type="journal article" date="2022" name="Mol. Ecol. Resour.">
        <title>The genomes of chicory, endive, great burdock and yacon provide insights into Asteraceae paleo-polyploidization history and plant inulin production.</title>
        <authorList>
            <person name="Fan W."/>
            <person name="Wang S."/>
            <person name="Wang H."/>
            <person name="Wang A."/>
            <person name="Jiang F."/>
            <person name="Liu H."/>
            <person name="Zhao H."/>
            <person name="Xu D."/>
            <person name="Zhang Y."/>
        </authorList>
    </citation>
    <scope>NUCLEOTIDE SEQUENCE [LARGE SCALE GENOMIC DNA]</scope>
    <source>
        <strain evidence="2">cv. Niubang</strain>
    </source>
</reference>
<protein>
    <submittedName>
        <fullName evidence="1">Uncharacterized protein</fullName>
    </submittedName>
</protein>
<dbReference type="EMBL" id="CM042050">
    <property type="protein sequence ID" value="KAI3734115.1"/>
    <property type="molecule type" value="Genomic_DNA"/>
</dbReference>
<gene>
    <name evidence="1" type="ORF">L6452_13578</name>
</gene>
<accession>A0ACB9CIQ1</accession>
<dbReference type="Proteomes" id="UP001055879">
    <property type="component" value="Linkage Group LG04"/>
</dbReference>
<name>A0ACB9CIQ1_ARCLA</name>
<evidence type="ECO:0000313" key="2">
    <source>
        <dbReference type="Proteomes" id="UP001055879"/>
    </source>
</evidence>
<evidence type="ECO:0000313" key="1">
    <source>
        <dbReference type="EMBL" id="KAI3734115.1"/>
    </source>
</evidence>
<keyword evidence="2" id="KW-1185">Reference proteome</keyword>
<organism evidence="1 2">
    <name type="scientific">Arctium lappa</name>
    <name type="common">Greater burdock</name>
    <name type="synonym">Lappa major</name>
    <dbReference type="NCBI Taxonomy" id="4217"/>
    <lineage>
        <taxon>Eukaryota</taxon>
        <taxon>Viridiplantae</taxon>
        <taxon>Streptophyta</taxon>
        <taxon>Embryophyta</taxon>
        <taxon>Tracheophyta</taxon>
        <taxon>Spermatophyta</taxon>
        <taxon>Magnoliopsida</taxon>
        <taxon>eudicotyledons</taxon>
        <taxon>Gunneridae</taxon>
        <taxon>Pentapetalae</taxon>
        <taxon>asterids</taxon>
        <taxon>campanulids</taxon>
        <taxon>Asterales</taxon>
        <taxon>Asteraceae</taxon>
        <taxon>Carduoideae</taxon>
        <taxon>Cardueae</taxon>
        <taxon>Arctiinae</taxon>
        <taxon>Arctium</taxon>
    </lineage>
</organism>
<sequence>MLSDRPEYDYLHPLPRALSRVRFYLLAPKNVAYKQSKREGFTNQFPLSLVASRIPGIPFIYAPLNQVYTPEDSYAPLNPQVEHIVVLKVLEEEDTNVSYWIMVDVGLYGGSFD</sequence>
<comment type="caution">
    <text evidence="1">The sequence shown here is derived from an EMBL/GenBank/DDBJ whole genome shotgun (WGS) entry which is preliminary data.</text>
</comment>
<proteinExistence type="predicted"/>
<reference evidence="2" key="1">
    <citation type="journal article" date="2022" name="Mol. Ecol. Resour.">
        <title>The genomes of chicory, endive, great burdock and yacon provide insights into Asteraceae palaeo-polyploidization history and plant inulin production.</title>
        <authorList>
            <person name="Fan W."/>
            <person name="Wang S."/>
            <person name="Wang H."/>
            <person name="Wang A."/>
            <person name="Jiang F."/>
            <person name="Liu H."/>
            <person name="Zhao H."/>
            <person name="Xu D."/>
            <person name="Zhang Y."/>
        </authorList>
    </citation>
    <scope>NUCLEOTIDE SEQUENCE [LARGE SCALE GENOMIC DNA]</scope>
    <source>
        <strain evidence="2">cv. Niubang</strain>
    </source>
</reference>